<dbReference type="InterPro" id="IPR032466">
    <property type="entry name" value="Metal_Hydrolase"/>
</dbReference>
<comment type="catalytic activity">
    <reaction evidence="2">
        <text>an L-aminoacyl-L-amino acid + H2O = 2 an L-alpha-amino acid</text>
        <dbReference type="Rhea" id="RHEA:48940"/>
        <dbReference type="ChEBI" id="CHEBI:15377"/>
        <dbReference type="ChEBI" id="CHEBI:59869"/>
        <dbReference type="ChEBI" id="CHEBI:77460"/>
        <dbReference type="EC" id="3.4.13.19"/>
    </reaction>
</comment>
<protein>
    <recommendedName>
        <fullName evidence="2">Dipeptidase</fullName>
        <ecNumber evidence="2">3.4.13.19</ecNumber>
    </recommendedName>
</protein>
<comment type="cofactor">
    <cofactor evidence="2">
        <name>Zn(2+)</name>
        <dbReference type="ChEBI" id="CHEBI:29105"/>
    </cofactor>
</comment>
<evidence type="ECO:0000313" key="5">
    <source>
        <dbReference type="EMBL" id="CAF9933361.1"/>
    </source>
</evidence>
<keyword evidence="4" id="KW-1133">Transmembrane helix</keyword>
<dbReference type="AlphaFoldDB" id="A0A8H3FZ76"/>
<sequence length="510" mass="55789">MPLETDPLLPRGNTAPEISGDGFSRPSESQSESKYQIQNEVIHIDYPEDIQDKRDQQARPSYGDISPLRTFFAIFIIVVGLAMFVSLLVPAAFDPLWNKAPKDDALMLRARVDKILAETPLIGPPAFSFPHRISTSTNSRIRNNIYDKNFTDKWENGGMPAQVDIPRLSDGRVGGAFWSAFVLCPKNGTDFSNGNYAEAVSTTLSQLDLLRRLTAAYPKVFSAPYFDSSSSLAAFKDHHQLISPIGIEGLHQIGNSFSNLRLYHSLGVKYATLTWNCHNAFADAALTTDSSGRTAAGHVYWGGLSQAGQVMITEMNRLGMLVDLSHVSKDTMLDALGARPAKGKGSIAPVVFSHSSAYALCPHPRNVQDDVLQLVKKTNSIVMVNFSPDFISCLSSESETGIPDFYPPNATLHQVARHVTYIGDLIGYDHVGLGSDFDGIEKTPKGLDDVSKYPDLVAELLKMGVSDVDAAKVVGLNILRVWGEAEKTATKMQRQGVLPVQDYIKKGPFP</sequence>
<evidence type="ECO:0000256" key="4">
    <source>
        <dbReference type="SAM" id="Phobius"/>
    </source>
</evidence>
<dbReference type="GO" id="GO:0006508">
    <property type="term" value="P:proteolysis"/>
    <property type="evidence" value="ECO:0007669"/>
    <property type="project" value="UniProtKB-KW"/>
</dbReference>
<keyword evidence="2" id="KW-0862">Zinc</keyword>
<organism evidence="5 6">
    <name type="scientific">Alectoria fallacina</name>
    <dbReference type="NCBI Taxonomy" id="1903189"/>
    <lineage>
        <taxon>Eukaryota</taxon>
        <taxon>Fungi</taxon>
        <taxon>Dikarya</taxon>
        <taxon>Ascomycota</taxon>
        <taxon>Pezizomycotina</taxon>
        <taxon>Lecanoromycetes</taxon>
        <taxon>OSLEUM clade</taxon>
        <taxon>Lecanoromycetidae</taxon>
        <taxon>Lecanorales</taxon>
        <taxon>Lecanorineae</taxon>
        <taxon>Parmeliaceae</taxon>
        <taxon>Alectoria</taxon>
    </lineage>
</organism>
<dbReference type="PANTHER" id="PTHR10443:SF12">
    <property type="entry name" value="DIPEPTIDASE"/>
    <property type="match status" value="1"/>
</dbReference>
<proteinExistence type="inferred from homology"/>
<dbReference type="EC" id="3.4.13.19" evidence="2"/>
<feature type="transmembrane region" description="Helical" evidence="4">
    <location>
        <begin position="71"/>
        <end position="93"/>
    </location>
</feature>
<keyword evidence="4" id="KW-0472">Membrane</keyword>
<gene>
    <name evidence="5" type="ORF">ALECFALPRED_005572</name>
</gene>
<evidence type="ECO:0000313" key="6">
    <source>
        <dbReference type="Proteomes" id="UP000664203"/>
    </source>
</evidence>
<comment type="caution">
    <text evidence="5">The sequence shown here is derived from an EMBL/GenBank/DDBJ whole genome shotgun (WGS) entry which is preliminary data.</text>
</comment>
<dbReference type="InterPro" id="IPR008257">
    <property type="entry name" value="Pept_M19"/>
</dbReference>
<keyword evidence="1 2" id="KW-0224">Dipeptidase</keyword>
<keyword evidence="2" id="KW-0482">Metalloprotease</keyword>
<comment type="similarity">
    <text evidence="2">Belongs to the metallo-dependent hydrolases superfamily. Peptidase M19 family.</text>
</comment>
<dbReference type="PROSITE" id="PS51365">
    <property type="entry name" value="RENAL_DIPEPTIDASE_2"/>
    <property type="match status" value="1"/>
</dbReference>
<evidence type="ECO:0000256" key="2">
    <source>
        <dbReference type="RuleBase" id="RU341113"/>
    </source>
</evidence>
<name>A0A8H3FZ76_9LECA</name>
<dbReference type="Pfam" id="PF01244">
    <property type="entry name" value="Peptidase_M19"/>
    <property type="match status" value="1"/>
</dbReference>
<dbReference type="EMBL" id="CAJPDR010000353">
    <property type="protein sequence ID" value="CAF9933361.1"/>
    <property type="molecule type" value="Genomic_DNA"/>
</dbReference>
<dbReference type="Gene3D" id="3.20.20.140">
    <property type="entry name" value="Metal-dependent hydrolases"/>
    <property type="match status" value="1"/>
</dbReference>
<feature type="region of interest" description="Disordered" evidence="3">
    <location>
        <begin position="1"/>
        <end position="34"/>
    </location>
</feature>
<evidence type="ECO:0000256" key="3">
    <source>
        <dbReference type="SAM" id="MobiDB-lite"/>
    </source>
</evidence>
<keyword evidence="2" id="KW-0645">Protease</keyword>
<reference evidence="5" key="1">
    <citation type="submission" date="2021-03" db="EMBL/GenBank/DDBJ databases">
        <authorList>
            <person name="Tagirdzhanova G."/>
        </authorList>
    </citation>
    <scope>NUCLEOTIDE SEQUENCE</scope>
</reference>
<keyword evidence="6" id="KW-1185">Reference proteome</keyword>
<dbReference type="PANTHER" id="PTHR10443">
    <property type="entry name" value="MICROSOMAL DIPEPTIDASE"/>
    <property type="match status" value="1"/>
</dbReference>
<keyword evidence="2" id="KW-0479">Metal-binding</keyword>
<dbReference type="SUPFAM" id="SSF51556">
    <property type="entry name" value="Metallo-dependent hydrolases"/>
    <property type="match status" value="1"/>
</dbReference>
<dbReference type="GO" id="GO:0046872">
    <property type="term" value="F:metal ion binding"/>
    <property type="evidence" value="ECO:0007669"/>
    <property type="project" value="UniProtKB-UniRule"/>
</dbReference>
<dbReference type="OrthoDB" id="445695at2759"/>
<evidence type="ECO:0000256" key="1">
    <source>
        <dbReference type="ARBA" id="ARBA00022997"/>
    </source>
</evidence>
<keyword evidence="4" id="KW-0812">Transmembrane</keyword>
<dbReference type="GO" id="GO:0070573">
    <property type="term" value="F:metallodipeptidase activity"/>
    <property type="evidence" value="ECO:0007669"/>
    <property type="project" value="InterPro"/>
</dbReference>
<dbReference type="CDD" id="cd01301">
    <property type="entry name" value="rDP_like"/>
    <property type="match status" value="1"/>
</dbReference>
<dbReference type="Proteomes" id="UP000664203">
    <property type="component" value="Unassembled WGS sequence"/>
</dbReference>
<accession>A0A8H3FZ76</accession>
<keyword evidence="2" id="KW-0378">Hydrolase</keyword>